<gene>
    <name evidence="2" type="ORF">PLEI_3839</name>
</gene>
<dbReference type="HOGENOM" id="CLU_059543_0_0_6"/>
<accession>V5F3Z0</accession>
<organism evidence="2 3">
    <name type="scientific">Photobacterium leiognathi lrivu.4.1</name>
    <dbReference type="NCBI Taxonomy" id="1248232"/>
    <lineage>
        <taxon>Bacteria</taxon>
        <taxon>Pseudomonadati</taxon>
        <taxon>Pseudomonadota</taxon>
        <taxon>Gammaproteobacteria</taxon>
        <taxon>Vibrionales</taxon>
        <taxon>Vibrionaceae</taxon>
        <taxon>Photobacterium</taxon>
    </lineage>
</organism>
<feature type="signal peptide" evidence="1">
    <location>
        <begin position="1"/>
        <end position="23"/>
    </location>
</feature>
<evidence type="ECO:0000256" key="1">
    <source>
        <dbReference type="SAM" id="SignalP"/>
    </source>
</evidence>
<reference evidence="3" key="1">
    <citation type="submission" date="2012-12" db="EMBL/GenBank/DDBJ databases">
        <title>Genome Sequence of Photobacterium leiognathi lrivu.4.1.</title>
        <authorList>
            <person name="Urbanczyk H."/>
            <person name="Ogura Y."/>
            <person name="Hayashi T."/>
            <person name="Dunlap P.V."/>
        </authorList>
    </citation>
    <scope>NUCLEOTIDE SEQUENCE [LARGE SCALE GENOMIC DNA]</scope>
    <source>
        <strain evidence="3">lrivu.4.1</strain>
    </source>
</reference>
<protein>
    <submittedName>
        <fullName evidence="2">Uncharacterized protein</fullName>
    </submittedName>
</protein>
<evidence type="ECO:0000313" key="3">
    <source>
        <dbReference type="Proteomes" id="UP000030675"/>
    </source>
</evidence>
<keyword evidence="1" id="KW-0732">Signal</keyword>
<dbReference type="EMBL" id="DF196821">
    <property type="protein sequence ID" value="GAD32170.1"/>
    <property type="molecule type" value="Genomic_DNA"/>
</dbReference>
<dbReference type="AlphaFoldDB" id="V5F3Z0"/>
<dbReference type="Proteomes" id="UP000030675">
    <property type="component" value="Unassembled WGS sequence"/>
</dbReference>
<dbReference type="eggNOG" id="ENOG50347SP">
    <property type="taxonomic scope" value="Bacteria"/>
</dbReference>
<name>V5F3Z0_PHOLE</name>
<evidence type="ECO:0000313" key="2">
    <source>
        <dbReference type="EMBL" id="GAD32170.1"/>
    </source>
</evidence>
<proteinExistence type="predicted"/>
<dbReference type="RefSeq" id="WP_023935044.1">
    <property type="nucleotide sequence ID" value="NZ_DF196821.1"/>
</dbReference>
<feature type="chain" id="PRO_5004735468" evidence="1">
    <location>
        <begin position="24"/>
        <end position="397"/>
    </location>
</feature>
<sequence>MFSKKKTMPLLVALSTCFNVSHAQELNAGPPDSGFKNLKIFASDGTSKVNIFANGNMQAKLNIIYDLAPGYELKDIHLKQLNTEDELEGWKISDTSNQYLHQIDNLSSTMSVSDSMTAYRYISTEDEIPNSISVCVEATAIKDGVESKKSTCNAQTSNAFVYINAITPHYLGKEDFDLISWADSPLLEKWEDTIEIKEQTLMKKPDTPRILNIESDSWHKGDDAIYAENAFVLENYVNNPPSQVSQVASWLENSNYETFVKFIENCGRNNFWGTTKQAEILYAHKNDKDYIATFVTQILKEDKFLVKNKVWKYNLCTEDVWWHGAYNPYYTCQNIGELWQVAPETEQPIGDVTRITRPSNSLKVTDIYGTTSELSFGMGQINGYGYSSDYRELQLIN</sequence>